<accession>A0AAD1X6H5</accession>
<feature type="domain" description="ABC transmembrane type-1" evidence="12">
    <location>
        <begin position="147"/>
        <end position="430"/>
    </location>
</feature>
<feature type="transmembrane region" description="Helical" evidence="10">
    <location>
        <begin position="870"/>
        <end position="893"/>
    </location>
</feature>
<dbReference type="CDD" id="cd18579">
    <property type="entry name" value="ABC_6TM_ABCC_D1"/>
    <property type="match status" value="1"/>
</dbReference>
<dbReference type="InterPro" id="IPR003439">
    <property type="entry name" value="ABC_transporter-like_ATP-bd"/>
</dbReference>
<dbReference type="Pfam" id="PF00664">
    <property type="entry name" value="ABC_membrane"/>
    <property type="match status" value="2"/>
</dbReference>
<dbReference type="InterPro" id="IPR044746">
    <property type="entry name" value="ABCC_6TM_D1"/>
</dbReference>
<evidence type="ECO:0000259" key="11">
    <source>
        <dbReference type="PROSITE" id="PS50893"/>
    </source>
</evidence>
<dbReference type="GO" id="GO:0005524">
    <property type="term" value="F:ATP binding"/>
    <property type="evidence" value="ECO:0007669"/>
    <property type="project" value="UniProtKB-KW"/>
</dbReference>
<feature type="domain" description="ABC transporter" evidence="11">
    <location>
        <begin position="1151"/>
        <end position="1385"/>
    </location>
</feature>
<evidence type="ECO:0000313" key="14">
    <source>
        <dbReference type="Proteomes" id="UP001295684"/>
    </source>
</evidence>
<feature type="transmembrane region" description="Helical" evidence="10">
    <location>
        <begin position="266"/>
        <end position="285"/>
    </location>
</feature>
<keyword evidence="8 10" id="KW-1133">Transmembrane helix</keyword>
<feature type="transmembrane region" description="Helical" evidence="10">
    <location>
        <begin position="1084"/>
        <end position="1104"/>
    </location>
</feature>
<keyword evidence="5" id="KW-0677">Repeat</keyword>
<evidence type="ECO:0000256" key="7">
    <source>
        <dbReference type="ARBA" id="ARBA00022840"/>
    </source>
</evidence>
<gene>
    <name evidence="13" type="ORF">ECRASSUSDP1_LOCUS3873</name>
</gene>
<dbReference type="PANTHER" id="PTHR24223:SF456">
    <property type="entry name" value="MULTIDRUG RESISTANCE-ASSOCIATED PROTEIN LETHAL(2)03659"/>
    <property type="match status" value="1"/>
</dbReference>
<evidence type="ECO:0000259" key="12">
    <source>
        <dbReference type="PROSITE" id="PS50929"/>
    </source>
</evidence>
<dbReference type="GO" id="GO:0016887">
    <property type="term" value="F:ATP hydrolysis activity"/>
    <property type="evidence" value="ECO:0007669"/>
    <property type="project" value="InterPro"/>
</dbReference>
<evidence type="ECO:0000256" key="8">
    <source>
        <dbReference type="ARBA" id="ARBA00022989"/>
    </source>
</evidence>
<dbReference type="SMART" id="SM00382">
    <property type="entry name" value="AAA"/>
    <property type="match status" value="2"/>
</dbReference>
<proteinExistence type="inferred from homology"/>
<dbReference type="PROSITE" id="PS50929">
    <property type="entry name" value="ABC_TM1F"/>
    <property type="match status" value="2"/>
</dbReference>
<keyword evidence="3" id="KW-0813">Transport</keyword>
<feature type="transmembrane region" description="Helical" evidence="10">
    <location>
        <begin position="827"/>
        <end position="849"/>
    </location>
</feature>
<dbReference type="SUPFAM" id="SSF52540">
    <property type="entry name" value="P-loop containing nucleoside triphosphate hydrolases"/>
    <property type="match status" value="2"/>
</dbReference>
<dbReference type="PROSITE" id="PS00211">
    <property type="entry name" value="ABC_TRANSPORTER_1"/>
    <property type="match status" value="2"/>
</dbReference>
<evidence type="ECO:0000256" key="5">
    <source>
        <dbReference type="ARBA" id="ARBA00022737"/>
    </source>
</evidence>
<dbReference type="InterPro" id="IPR036640">
    <property type="entry name" value="ABC1_TM_sf"/>
</dbReference>
<sequence>MEESKSKIPSGYSIQQDFEEEVQRKPLLLDSYQDNMGINESTEEDSFLGSAQEPMEYVTAEQRILYEGMSPQQKAGLVSRILFFWINPLISYSKKNKLDKEIIGKLPESQATEVNSARLQEKWEKWRNSKGNTLFWALIHCYWKEFLFAIFLNLISACLDLFSPFFFKEIMTFVQDDTGEYPRSRAIMFVFLTFATQLIGKTIFENARFYQLQLGARASHSLGSLVYTKTLKISPATSKKYKKGDIVNFIQVDAKKFIFLAESLPSVARLPLVLLFSIGLLFYYFKYSFFAGLSVLIVMILINYGLAKLTFRFQNIVMKKLDKRMNIMSECLDNIQLIKLNAWGEKFTEKINEARFEEIYALSWRFFMSVLNAFFINGTYPILALVSFTAAIFGAGFEISIPVAVASIQSMNLLKSGARWLPFFFGMLIEFLVSMKRIQSFLLSDEIDLKTIQDSPEPASEALIIQKANFSWGFKEEKKVEKSSEEESEKNGDSSQASLLEEFKSEVSTEYKISDTVILKDLDISIKQGEFVAIIGEVGSGKTSLIHSIIGDMVNIDQFTLEKYQDEYAQSPEDSTLNQELIDRFNKSLEANKDQVYRDPPIKINGKISLIEQKPWIQNKTIRDNILFGETLVMEKYNETIEYSQLGRDLSILEGGDLTEIGEKGINLSGGQKARISIARAIYSDFDIVLMDDPLSALDAHVKHKIFKHLLTEKLKDRTRIMVTHAIDFLDKVDRIIVMDKGEVIFDGSFEEIKSNEYFNVILSHMDKDESEGEGSSEDDKDDGNSELQCTKNYLSEKGSTITTNENEEEVNVEWATYLRYFLYNKVTAMLIIVGAIMLIIAQSSTVAFDVTLLKWLNYITEEGKNNTKMFILILVFIGIFITFFIIAVHLIFVSSLKLSKTLFKNMNQSIFNAPINLYFDKTPTGVILNRFSKDLNVVDNAIPYAVRYVIWSSLLVLSAIAVAVYNVVWVLIAIPFMFLIIYWLFKSYIKALKEVARVESITNSPVLTHLGESMLGSSTIRAFKKTQMFRKNQFTLQDFNLSSMIMSKAVKSWFNIRLHMIQQFLTLGSTFYCVMFKDSLDPVIIAIMMVYLIMIQLNLTLLFQMTSNMEEHMVSFTRCLNICGIPQEATQRKVIPCDADGNPWISKGSITFKDYCVRYRPETELVLQDINLEIQSGEKIGVVGRTGAGKSTLCIAICRIIEKYSGSILIDGVDISKVGLADLRSRITVIPQESTLFKGTLRFNLDPDGKSSEEEIMRLLDKAGLIDLIMRDGKGLDFEIESKGDNLSSGEKQLICICRAILRKNRIVIMDEATANIDIMTETIVQSLIKEEFTDSTVITVAHRLNTVLNSDKILVLGFGKVLEYDTPERLRNDETSEFYSLLNEFKQ</sequence>
<keyword evidence="4 10" id="KW-0812">Transmembrane</keyword>
<feature type="transmembrane region" description="Helical" evidence="10">
    <location>
        <begin position="955"/>
        <end position="986"/>
    </location>
</feature>
<dbReference type="InterPro" id="IPR027417">
    <property type="entry name" value="P-loop_NTPase"/>
</dbReference>
<dbReference type="PROSITE" id="PS50893">
    <property type="entry name" value="ABC_TRANSPORTER_2"/>
    <property type="match status" value="2"/>
</dbReference>
<dbReference type="Gene3D" id="1.20.1560.10">
    <property type="entry name" value="ABC transporter type 1, transmembrane domain"/>
    <property type="match status" value="2"/>
</dbReference>
<feature type="transmembrane region" description="Helical" evidence="10">
    <location>
        <begin position="146"/>
        <end position="166"/>
    </location>
</feature>
<keyword evidence="14" id="KW-1185">Reference proteome</keyword>
<dbReference type="PANTHER" id="PTHR24223">
    <property type="entry name" value="ATP-BINDING CASSETTE SUB-FAMILY C"/>
    <property type="match status" value="1"/>
</dbReference>
<evidence type="ECO:0000256" key="4">
    <source>
        <dbReference type="ARBA" id="ARBA00022692"/>
    </source>
</evidence>
<feature type="transmembrane region" description="Helical" evidence="10">
    <location>
        <begin position="291"/>
        <end position="311"/>
    </location>
</feature>
<dbReference type="InterPro" id="IPR044726">
    <property type="entry name" value="ABCC_6TM_D2"/>
</dbReference>
<evidence type="ECO:0000256" key="9">
    <source>
        <dbReference type="ARBA" id="ARBA00023136"/>
    </source>
</evidence>
<feature type="transmembrane region" description="Helical" evidence="10">
    <location>
        <begin position="186"/>
        <end position="204"/>
    </location>
</feature>
<dbReference type="InterPro" id="IPR011527">
    <property type="entry name" value="ABC1_TM_dom"/>
</dbReference>
<evidence type="ECO:0000256" key="10">
    <source>
        <dbReference type="SAM" id="Phobius"/>
    </source>
</evidence>
<name>A0AAD1X6H5_EUPCR</name>
<dbReference type="FunFam" id="3.40.50.300:FF:000838">
    <property type="entry name" value="ABC multidrug transporter (Eurofung)"/>
    <property type="match status" value="1"/>
</dbReference>
<protein>
    <submittedName>
        <fullName evidence="13">Uncharacterized protein</fullName>
    </submittedName>
</protein>
<evidence type="ECO:0000256" key="6">
    <source>
        <dbReference type="ARBA" id="ARBA00022741"/>
    </source>
</evidence>
<comment type="subcellular location">
    <subcellularLocation>
        <location evidence="1">Membrane</location>
        <topology evidence="1">Multi-pass membrane protein</topology>
    </subcellularLocation>
</comment>
<dbReference type="Gene3D" id="3.40.50.300">
    <property type="entry name" value="P-loop containing nucleotide triphosphate hydrolases"/>
    <property type="match status" value="2"/>
</dbReference>
<dbReference type="FunFam" id="1.20.1560.10:FF:000013">
    <property type="entry name" value="ABC transporter C family member 2"/>
    <property type="match status" value="1"/>
</dbReference>
<feature type="domain" description="ABC transporter" evidence="11">
    <location>
        <begin position="503"/>
        <end position="766"/>
    </location>
</feature>
<dbReference type="InterPro" id="IPR003593">
    <property type="entry name" value="AAA+_ATPase"/>
</dbReference>
<dbReference type="Pfam" id="PF00005">
    <property type="entry name" value="ABC_tran"/>
    <property type="match status" value="2"/>
</dbReference>
<dbReference type="CDD" id="cd03250">
    <property type="entry name" value="ABCC_MRP_domain1"/>
    <property type="match status" value="1"/>
</dbReference>
<evidence type="ECO:0000256" key="3">
    <source>
        <dbReference type="ARBA" id="ARBA00022448"/>
    </source>
</evidence>
<dbReference type="CDD" id="cd18580">
    <property type="entry name" value="ABC_6TM_ABCC_D2"/>
    <property type="match status" value="1"/>
</dbReference>
<reference evidence="13" key="1">
    <citation type="submission" date="2023-07" db="EMBL/GenBank/DDBJ databases">
        <authorList>
            <consortium name="AG Swart"/>
            <person name="Singh M."/>
            <person name="Singh A."/>
            <person name="Seah K."/>
            <person name="Emmerich C."/>
        </authorList>
    </citation>
    <scope>NUCLEOTIDE SEQUENCE</scope>
    <source>
        <strain evidence="13">DP1</strain>
    </source>
</reference>
<organism evidence="13 14">
    <name type="scientific">Euplotes crassus</name>
    <dbReference type="NCBI Taxonomy" id="5936"/>
    <lineage>
        <taxon>Eukaryota</taxon>
        <taxon>Sar</taxon>
        <taxon>Alveolata</taxon>
        <taxon>Ciliophora</taxon>
        <taxon>Intramacronucleata</taxon>
        <taxon>Spirotrichea</taxon>
        <taxon>Hypotrichia</taxon>
        <taxon>Euplotida</taxon>
        <taxon>Euplotidae</taxon>
        <taxon>Moneuplotes</taxon>
    </lineage>
</organism>
<comment type="caution">
    <text evidence="13">The sequence shown here is derived from an EMBL/GenBank/DDBJ whole genome shotgun (WGS) entry which is preliminary data.</text>
</comment>
<dbReference type="CDD" id="cd03244">
    <property type="entry name" value="ABCC_MRP_domain2"/>
    <property type="match status" value="1"/>
</dbReference>
<dbReference type="InterPro" id="IPR017871">
    <property type="entry name" value="ABC_transporter-like_CS"/>
</dbReference>
<evidence type="ECO:0000313" key="13">
    <source>
        <dbReference type="EMBL" id="CAI2362549.1"/>
    </source>
</evidence>
<dbReference type="EMBL" id="CAMPGE010003706">
    <property type="protein sequence ID" value="CAI2362549.1"/>
    <property type="molecule type" value="Genomic_DNA"/>
</dbReference>
<evidence type="ECO:0000256" key="1">
    <source>
        <dbReference type="ARBA" id="ARBA00004141"/>
    </source>
</evidence>
<feature type="domain" description="ABC transmembrane type-1" evidence="12">
    <location>
        <begin position="833"/>
        <end position="1112"/>
    </location>
</feature>
<evidence type="ECO:0000256" key="2">
    <source>
        <dbReference type="ARBA" id="ARBA00009726"/>
    </source>
</evidence>
<comment type="similarity">
    <text evidence="2">Belongs to the ABC transporter superfamily. ABCC family. Conjugate transporter (TC 3.A.1.208) subfamily.</text>
</comment>
<dbReference type="InterPro" id="IPR050173">
    <property type="entry name" value="ABC_transporter_C-like"/>
</dbReference>
<dbReference type="GO" id="GO:0140359">
    <property type="term" value="F:ABC-type transporter activity"/>
    <property type="evidence" value="ECO:0007669"/>
    <property type="project" value="InterPro"/>
</dbReference>
<keyword evidence="6" id="KW-0547">Nucleotide-binding</keyword>
<dbReference type="GO" id="GO:0016020">
    <property type="term" value="C:membrane"/>
    <property type="evidence" value="ECO:0007669"/>
    <property type="project" value="UniProtKB-SubCell"/>
</dbReference>
<dbReference type="SUPFAM" id="SSF90123">
    <property type="entry name" value="ABC transporter transmembrane region"/>
    <property type="match status" value="2"/>
</dbReference>
<dbReference type="Proteomes" id="UP001295684">
    <property type="component" value="Unassembled WGS sequence"/>
</dbReference>
<keyword evidence="7" id="KW-0067">ATP-binding</keyword>
<keyword evidence="9 10" id="KW-0472">Membrane</keyword>